<dbReference type="InterPro" id="IPR010328">
    <property type="entry name" value="DUF928"/>
</dbReference>
<sequence length="170" mass="18681">MNVVKSLSLFGIALSLEVLVVPDLMAQSDSINTQLWVTFEPPKEGTPYDTTGGASRGTCPGDELMDNESLSSLMPTHSETDVKRPSFAVYLPKTGAKQVFFSLKDADEDYFYQTQLPLPTTPGTYRLELPTDAPAIDSNREYRWSIGLICGQAVDPNDPRVGGMILYRSP</sequence>
<protein>
    <recommendedName>
        <fullName evidence="3">DUF928 domain-containing protein</fullName>
    </recommendedName>
</protein>
<keyword evidence="2" id="KW-1185">Reference proteome</keyword>
<name>B4VNN5_9CYAN</name>
<dbReference type="RefSeq" id="WP_006100209.1">
    <property type="nucleotide sequence ID" value="NZ_DS989846.1"/>
</dbReference>
<gene>
    <name evidence="1" type="ORF">MC7420_4736</name>
</gene>
<proteinExistence type="predicted"/>
<evidence type="ECO:0000313" key="1">
    <source>
        <dbReference type="EMBL" id="EDX76480.1"/>
    </source>
</evidence>
<evidence type="ECO:0008006" key="3">
    <source>
        <dbReference type="Google" id="ProtNLM"/>
    </source>
</evidence>
<dbReference type="AlphaFoldDB" id="B4VNN5"/>
<dbReference type="STRING" id="118168.MC7420_4736"/>
<accession>B4VNN5</accession>
<dbReference type="eggNOG" id="ENOG502ZVYG">
    <property type="taxonomic scope" value="Bacteria"/>
</dbReference>
<dbReference type="EMBL" id="DS989846">
    <property type="protein sequence ID" value="EDX76480.1"/>
    <property type="molecule type" value="Genomic_DNA"/>
</dbReference>
<reference evidence="1 2" key="1">
    <citation type="submission" date="2008-07" db="EMBL/GenBank/DDBJ databases">
        <authorList>
            <person name="Tandeau de Marsac N."/>
            <person name="Ferriera S."/>
            <person name="Johnson J."/>
            <person name="Kravitz S."/>
            <person name="Beeson K."/>
            <person name="Sutton G."/>
            <person name="Rogers Y.-H."/>
            <person name="Friedman R."/>
            <person name="Frazier M."/>
            <person name="Venter J.C."/>
        </authorList>
    </citation>
    <scope>NUCLEOTIDE SEQUENCE [LARGE SCALE GENOMIC DNA]</scope>
    <source>
        <strain evidence="1 2">PCC 7420</strain>
    </source>
</reference>
<dbReference type="Proteomes" id="UP000003835">
    <property type="component" value="Unassembled WGS sequence"/>
</dbReference>
<dbReference type="Pfam" id="PF06051">
    <property type="entry name" value="DUF928"/>
    <property type="match status" value="1"/>
</dbReference>
<dbReference type="HOGENOM" id="CLU_061545_0_1_3"/>
<organism evidence="1 2">
    <name type="scientific">Coleofasciculus chthonoplastes PCC 7420</name>
    <dbReference type="NCBI Taxonomy" id="118168"/>
    <lineage>
        <taxon>Bacteria</taxon>
        <taxon>Bacillati</taxon>
        <taxon>Cyanobacteriota</taxon>
        <taxon>Cyanophyceae</taxon>
        <taxon>Coleofasciculales</taxon>
        <taxon>Coleofasciculaceae</taxon>
        <taxon>Coleofasciculus</taxon>
    </lineage>
</organism>
<evidence type="ECO:0000313" key="2">
    <source>
        <dbReference type="Proteomes" id="UP000003835"/>
    </source>
</evidence>
<dbReference type="OrthoDB" id="536034at2"/>